<proteinExistence type="predicted"/>
<sequence>MKKILTMALIATLGMSGMAFAANESVEALTEVSNSNNRIKVILKEGLGKVNLVVSDLEGKKLHQQTIFVKNDVMVPYNLSELPVGKYQLKVESASKGLNSDVAIYEVERKLTKEELPLMAYRKDLDQDSFKLTVIGLEEPGVTVELKDKRGNMIFEEKIMEKGAFSKIYSMKNMKADEVSVHVTDFRGRSKAF</sequence>
<evidence type="ECO:0008006" key="4">
    <source>
        <dbReference type="Google" id="ProtNLM"/>
    </source>
</evidence>
<dbReference type="AlphaFoldDB" id="A0A2P8ED81"/>
<dbReference type="OrthoDB" id="1492409at2"/>
<evidence type="ECO:0000313" key="2">
    <source>
        <dbReference type="EMBL" id="PSL07439.1"/>
    </source>
</evidence>
<comment type="caution">
    <text evidence="2">The sequence shown here is derived from an EMBL/GenBank/DDBJ whole genome shotgun (WGS) entry which is preliminary data.</text>
</comment>
<feature type="signal peptide" evidence="1">
    <location>
        <begin position="1"/>
        <end position="21"/>
    </location>
</feature>
<keyword evidence="1" id="KW-0732">Signal</keyword>
<feature type="chain" id="PRO_5015156584" description="Secreted protein (Por secretion system target)" evidence="1">
    <location>
        <begin position="22"/>
        <end position="193"/>
    </location>
</feature>
<dbReference type="Proteomes" id="UP000240708">
    <property type="component" value="Unassembled WGS sequence"/>
</dbReference>
<reference evidence="2 3" key="1">
    <citation type="submission" date="2018-03" db="EMBL/GenBank/DDBJ databases">
        <title>Genomic Encyclopedia of Archaeal and Bacterial Type Strains, Phase II (KMG-II): from individual species to whole genera.</title>
        <authorList>
            <person name="Goeker M."/>
        </authorList>
    </citation>
    <scope>NUCLEOTIDE SEQUENCE [LARGE SCALE GENOMIC DNA]</scope>
    <source>
        <strain evidence="2 3">DSM 28057</strain>
    </source>
</reference>
<dbReference type="InterPro" id="IPR021638">
    <property type="entry name" value="DUF3244"/>
</dbReference>
<keyword evidence="3" id="KW-1185">Reference proteome</keyword>
<evidence type="ECO:0000256" key="1">
    <source>
        <dbReference type="SAM" id="SignalP"/>
    </source>
</evidence>
<dbReference type="EMBL" id="PYGF01000001">
    <property type="protein sequence ID" value="PSL07439.1"/>
    <property type="molecule type" value="Genomic_DNA"/>
</dbReference>
<accession>A0A2P8ED81</accession>
<dbReference type="RefSeq" id="WP_106565525.1">
    <property type="nucleotide sequence ID" value="NZ_PYGF01000001.1"/>
</dbReference>
<organism evidence="2 3">
    <name type="scientific">Cecembia rubra</name>
    <dbReference type="NCBI Taxonomy" id="1485585"/>
    <lineage>
        <taxon>Bacteria</taxon>
        <taxon>Pseudomonadati</taxon>
        <taxon>Bacteroidota</taxon>
        <taxon>Cytophagia</taxon>
        <taxon>Cytophagales</taxon>
        <taxon>Cyclobacteriaceae</taxon>
        <taxon>Cecembia</taxon>
    </lineage>
</organism>
<evidence type="ECO:0000313" key="3">
    <source>
        <dbReference type="Proteomes" id="UP000240708"/>
    </source>
</evidence>
<dbReference type="Pfam" id="PF11589">
    <property type="entry name" value="DUF3244"/>
    <property type="match status" value="1"/>
</dbReference>
<protein>
    <recommendedName>
        <fullName evidence="4">Secreted protein (Por secretion system target)</fullName>
    </recommendedName>
</protein>
<gene>
    <name evidence="2" type="ORF">CLV48_101369</name>
</gene>
<name>A0A2P8ED81_9BACT</name>